<dbReference type="AlphaFoldDB" id="A0A0J6CVQ7"/>
<organism evidence="2 3">
    <name type="scientific">Guptibacillus hwajinpoensis</name>
    <dbReference type="NCBI Taxonomy" id="208199"/>
    <lineage>
        <taxon>Bacteria</taxon>
        <taxon>Bacillati</taxon>
        <taxon>Bacillota</taxon>
        <taxon>Bacilli</taxon>
        <taxon>Bacillales</taxon>
        <taxon>Guptibacillaceae</taxon>
        <taxon>Guptibacillus</taxon>
    </lineage>
</organism>
<dbReference type="InterPro" id="IPR011032">
    <property type="entry name" value="GroES-like_sf"/>
</dbReference>
<evidence type="ECO:0000313" key="3">
    <source>
        <dbReference type="Proteomes" id="UP000035996"/>
    </source>
</evidence>
<dbReference type="Gene3D" id="3.90.180.10">
    <property type="entry name" value="Medium-chain alcohol dehydrogenases, catalytic domain"/>
    <property type="match status" value="1"/>
</dbReference>
<dbReference type="PATRIC" id="fig|157733.3.peg.1689"/>
<dbReference type="SMART" id="SM00829">
    <property type="entry name" value="PKS_ER"/>
    <property type="match status" value="1"/>
</dbReference>
<dbReference type="GO" id="GO:0016491">
    <property type="term" value="F:oxidoreductase activity"/>
    <property type="evidence" value="ECO:0007669"/>
    <property type="project" value="InterPro"/>
</dbReference>
<comment type="caution">
    <text evidence="2">The sequence shown here is derived from an EMBL/GenBank/DDBJ whole genome shotgun (WGS) entry which is preliminary data.</text>
</comment>
<dbReference type="Gene3D" id="3.40.50.720">
    <property type="entry name" value="NAD(P)-binding Rossmann-like Domain"/>
    <property type="match status" value="1"/>
</dbReference>
<dbReference type="SUPFAM" id="SSF50129">
    <property type="entry name" value="GroES-like"/>
    <property type="match status" value="1"/>
</dbReference>
<dbReference type="EMBL" id="LELK01000009">
    <property type="protein sequence ID" value="KMM36154.1"/>
    <property type="molecule type" value="Genomic_DNA"/>
</dbReference>
<gene>
    <name evidence="2" type="ORF">AB986_18685</name>
</gene>
<evidence type="ECO:0000259" key="1">
    <source>
        <dbReference type="SMART" id="SM00829"/>
    </source>
</evidence>
<dbReference type="Proteomes" id="UP000035996">
    <property type="component" value="Unassembled WGS sequence"/>
</dbReference>
<evidence type="ECO:0000313" key="2">
    <source>
        <dbReference type="EMBL" id="KMM36154.1"/>
    </source>
</evidence>
<dbReference type="Pfam" id="PF00107">
    <property type="entry name" value="ADH_zinc_N"/>
    <property type="match status" value="1"/>
</dbReference>
<accession>A0A0J6CVQ7</accession>
<reference evidence="2" key="1">
    <citation type="submission" date="2015-06" db="EMBL/GenBank/DDBJ databases">
        <authorList>
            <person name="Liu B."/>
            <person name="Wang J."/>
            <person name="Zhu Y."/>
            <person name="Liu G."/>
            <person name="Chen Q."/>
            <person name="Zheng C."/>
            <person name="Che J."/>
            <person name="Ge C."/>
            <person name="Shi H."/>
            <person name="Pan Z."/>
            <person name="Liu X."/>
        </authorList>
    </citation>
    <scope>NUCLEOTIDE SEQUENCE [LARGE SCALE GENOMIC DNA]</scope>
    <source>
        <strain evidence="2">DSM 16346</strain>
    </source>
</reference>
<dbReference type="InterPro" id="IPR013149">
    <property type="entry name" value="ADH-like_C"/>
</dbReference>
<proteinExistence type="predicted"/>
<dbReference type="RefSeq" id="WP_048313130.1">
    <property type="nucleotide sequence ID" value="NZ_CP119526.1"/>
</dbReference>
<dbReference type="Pfam" id="PF08240">
    <property type="entry name" value="ADH_N"/>
    <property type="match status" value="1"/>
</dbReference>
<dbReference type="InterPro" id="IPR036291">
    <property type="entry name" value="NAD(P)-bd_dom_sf"/>
</dbReference>
<dbReference type="PANTHER" id="PTHR45033">
    <property type="match status" value="1"/>
</dbReference>
<dbReference type="SUPFAM" id="SSF51735">
    <property type="entry name" value="NAD(P)-binding Rossmann-fold domains"/>
    <property type="match status" value="1"/>
</dbReference>
<protein>
    <submittedName>
        <fullName evidence="2">Alcohol dehydrogenase</fullName>
    </submittedName>
</protein>
<dbReference type="InterPro" id="IPR052711">
    <property type="entry name" value="Zinc_ADH-like"/>
</dbReference>
<keyword evidence="3" id="KW-1185">Reference proteome</keyword>
<dbReference type="InterPro" id="IPR020843">
    <property type="entry name" value="ER"/>
</dbReference>
<dbReference type="STRING" id="157733.AB986_18685"/>
<sequence>MKGFVHGGYAGNEGLALRDELNEKSPSNGEVKIKLKASGLNHRDLFIPDRHDASEPDVVLGSDGAGIVIEVGSEVKDVKVGDHVVINPGLGWRENSAIPPEGFQIVGFPGDGTFAETIVVPAENAVLKPESLSFEEAAVIGLAGLTAFRALFTRGQLKSDQTVFIPGIGGGVATFLLQFAKAAGARVIVSSRSEEKREAALKLGAHKALSNDEDWAKVAENEHVNLVIESVGAATFNRSLSLLKRGGTLVIFGSSTGDSIDFDLRSFFYGQYNLLGSTMGSAEEFNEMIEFVANHSIKPVIDETYSLNEIEKAFKHLSDANQFGKLAVSI</sequence>
<dbReference type="InterPro" id="IPR013154">
    <property type="entry name" value="ADH-like_N"/>
</dbReference>
<feature type="domain" description="Enoyl reductase (ER)" evidence="1">
    <location>
        <begin position="11"/>
        <end position="328"/>
    </location>
</feature>
<dbReference type="PANTHER" id="PTHR45033:SF3">
    <property type="entry name" value="DEHYDROGENASE, PUTATIVE (AFU_ORTHOLOGUE AFUA_2G13270)-RELATED"/>
    <property type="match status" value="1"/>
</dbReference>
<dbReference type="OrthoDB" id="9787435at2"/>
<name>A0A0J6CVQ7_9BACL</name>